<dbReference type="GO" id="GO:0016020">
    <property type="term" value="C:membrane"/>
    <property type="evidence" value="ECO:0007669"/>
    <property type="project" value="UniProtKB-UniRule"/>
</dbReference>
<accession>A0A6L9G6P9</accession>
<sequence>MGNQERIKSDARNGNPLQRLALNAGAILGSLCLLMTLAAVLFGVKPLVFASGSMGPGIPTGSLGLAVPTPIVEVAIGDVVSVVTSNEVRVTHRVADKTEAGLILKGDANPVADLQPYAVDSADKLLVSFPGLGYLVTWLSQPWAYFLGGLLCAYLLYLAFSRSPQPAVGESVPRSSTQKRNSETDADACAGSPGRGDLPRAGISRLLCMVLVLSTAVASLQLRPAVESTQAAFTSTAKAGGTLHGAVMQPAKNLSCKDKSSLSGNNVINFAWQAPAAQGSKLTGYKVSVQVNDSEEKFSDPLPVSTTTYSVDISPSGGLLSLLIDLLGNLFGSKFDVNFRVYAMYDNGWTAAPIVHSKAKGSIGLLGVVRSLHCS</sequence>
<keyword evidence="3" id="KW-0472">Membrane</keyword>
<dbReference type="RefSeq" id="WP_161448743.1">
    <property type="nucleotide sequence ID" value="NZ_WYDN01000006.1"/>
</dbReference>
<proteinExistence type="predicted"/>
<reference evidence="4 5" key="1">
    <citation type="submission" date="2020-01" db="EMBL/GenBank/DDBJ databases">
        <title>Glutamicibacter soli M275.</title>
        <authorList>
            <person name="Meng X."/>
        </authorList>
    </citation>
    <scope>NUCLEOTIDE SEQUENCE [LARGE SCALE GENOMIC DNA]</scope>
    <source>
        <strain evidence="4 5">M275</strain>
    </source>
</reference>
<dbReference type="AlphaFoldDB" id="A0A6L9G6P9"/>
<evidence type="ECO:0000256" key="2">
    <source>
        <dbReference type="SAM" id="MobiDB-lite"/>
    </source>
</evidence>
<comment type="caution">
    <text evidence="4">The sequence shown here is derived from an EMBL/GenBank/DDBJ whole genome shotgun (WGS) entry which is preliminary data.</text>
</comment>
<dbReference type="EC" id="3.4.21.89" evidence="1"/>
<evidence type="ECO:0000256" key="1">
    <source>
        <dbReference type="NCBIfam" id="TIGR02228"/>
    </source>
</evidence>
<dbReference type="GO" id="GO:0004252">
    <property type="term" value="F:serine-type endopeptidase activity"/>
    <property type="evidence" value="ECO:0007669"/>
    <property type="project" value="UniProtKB-UniRule"/>
</dbReference>
<feature type="transmembrane region" description="Helical" evidence="3">
    <location>
        <begin position="143"/>
        <end position="160"/>
    </location>
</feature>
<dbReference type="InterPro" id="IPR013783">
    <property type="entry name" value="Ig-like_fold"/>
</dbReference>
<evidence type="ECO:0000256" key="3">
    <source>
        <dbReference type="SAM" id="Phobius"/>
    </source>
</evidence>
<dbReference type="EMBL" id="WYDN01000006">
    <property type="protein sequence ID" value="NAZ16080.1"/>
    <property type="molecule type" value="Genomic_DNA"/>
</dbReference>
<keyword evidence="3" id="KW-0812">Transmembrane</keyword>
<dbReference type="InterPro" id="IPR001733">
    <property type="entry name" value="Peptidase_S26B"/>
</dbReference>
<gene>
    <name evidence="4" type="ORF">GT020_08385</name>
</gene>
<feature type="region of interest" description="Disordered" evidence="2">
    <location>
        <begin position="165"/>
        <end position="193"/>
    </location>
</feature>
<dbReference type="NCBIfam" id="TIGR02228">
    <property type="entry name" value="sigpep_I_arch"/>
    <property type="match status" value="1"/>
</dbReference>
<keyword evidence="3" id="KW-1133">Transmembrane helix</keyword>
<dbReference type="CDD" id="cd06530">
    <property type="entry name" value="S26_SPase_I"/>
    <property type="match status" value="1"/>
</dbReference>
<feature type="transmembrane region" description="Helical" evidence="3">
    <location>
        <begin position="20"/>
        <end position="44"/>
    </location>
</feature>
<evidence type="ECO:0000313" key="5">
    <source>
        <dbReference type="Proteomes" id="UP000477543"/>
    </source>
</evidence>
<evidence type="ECO:0000313" key="4">
    <source>
        <dbReference type="EMBL" id="NAZ16080.1"/>
    </source>
</evidence>
<dbReference type="Proteomes" id="UP000477543">
    <property type="component" value="Unassembled WGS sequence"/>
</dbReference>
<dbReference type="GO" id="GO:0006465">
    <property type="term" value="P:signal peptide processing"/>
    <property type="evidence" value="ECO:0007669"/>
    <property type="project" value="UniProtKB-UniRule"/>
</dbReference>
<protein>
    <recommendedName>
        <fullName evidence="1">Signal peptidase I</fullName>
        <ecNumber evidence="1">3.4.21.89</ecNumber>
    </recommendedName>
</protein>
<organism evidence="4 5">
    <name type="scientific">Glutamicibacter soli</name>
    <dbReference type="NCBI Taxonomy" id="453836"/>
    <lineage>
        <taxon>Bacteria</taxon>
        <taxon>Bacillati</taxon>
        <taxon>Actinomycetota</taxon>
        <taxon>Actinomycetes</taxon>
        <taxon>Micrococcales</taxon>
        <taxon>Micrococcaceae</taxon>
        <taxon>Glutamicibacter</taxon>
    </lineage>
</organism>
<name>A0A6L9G6P9_9MICC</name>
<keyword evidence="4" id="KW-0378">Hydrolase</keyword>
<dbReference type="GO" id="GO:0009003">
    <property type="term" value="F:signal peptidase activity"/>
    <property type="evidence" value="ECO:0007669"/>
    <property type="project" value="UniProtKB-EC"/>
</dbReference>
<dbReference type="GO" id="GO:0005975">
    <property type="term" value="P:carbohydrate metabolic process"/>
    <property type="evidence" value="ECO:0007669"/>
    <property type="project" value="UniProtKB-ARBA"/>
</dbReference>
<dbReference type="Gene3D" id="2.60.40.10">
    <property type="entry name" value="Immunoglobulins"/>
    <property type="match status" value="1"/>
</dbReference>
<dbReference type="InterPro" id="IPR019533">
    <property type="entry name" value="Peptidase_S26"/>
</dbReference>